<dbReference type="InterPro" id="IPR036291">
    <property type="entry name" value="NAD(P)-bd_dom_sf"/>
</dbReference>
<dbReference type="PANTHER" id="PTHR43000">
    <property type="entry name" value="DTDP-D-GLUCOSE 4,6-DEHYDRATASE-RELATED"/>
    <property type="match status" value="1"/>
</dbReference>
<dbReference type="Pfam" id="PF01370">
    <property type="entry name" value="Epimerase"/>
    <property type="match status" value="1"/>
</dbReference>
<organism evidence="3 4">
    <name type="scientific">Nocardia jiangxiensis</name>
    <dbReference type="NCBI Taxonomy" id="282685"/>
    <lineage>
        <taxon>Bacteria</taxon>
        <taxon>Bacillati</taxon>
        <taxon>Actinomycetota</taxon>
        <taxon>Actinomycetes</taxon>
        <taxon>Mycobacteriales</taxon>
        <taxon>Nocardiaceae</taxon>
        <taxon>Nocardia</taxon>
    </lineage>
</organism>
<evidence type="ECO:0000313" key="4">
    <source>
        <dbReference type="Proteomes" id="UP001601992"/>
    </source>
</evidence>
<dbReference type="RefSeq" id="WP_387406592.1">
    <property type="nucleotide sequence ID" value="NZ_JBIAQY010000021.1"/>
</dbReference>
<protein>
    <submittedName>
        <fullName evidence="3">NAD-dependent epimerase/dehydratase family protein</fullName>
    </submittedName>
</protein>
<accession>A0ABW6SEK2</accession>
<dbReference type="Proteomes" id="UP001601992">
    <property type="component" value="Unassembled WGS sequence"/>
</dbReference>
<dbReference type="EMBL" id="JBIAQY010000021">
    <property type="protein sequence ID" value="MFF3573815.1"/>
    <property type="molecule type" value="Genomic_DNA"/>
</dbReference>
<comment type="similarity">
    <text evidence="1">Belongs to the NAD(P)-dependent epimerase/dehydratase family.</text>
</comment>
<reference evidence="3 4" key="1">
    <citation type="submission" date="2024-10" db="EMBL/GenBank/DDBJ databases">
        <title>The Natural Products Discovery Center: Release of the First 8490 Sequenced Strains for Exploring Actinobacteria Biosynthetic Diversity.</title>
        <authorList>
            <person name="Kalkreuter E."/>
            <person name="Kautsar S.A."/>
            <person name="Yang D."/>
            <person name="Bader C.D."/>
            <person name="Teijaro C.N."/>
            <person name="Fluegel L."/>
            <person name="Davis C.M."/>
            <person name="Simpson J.R."/>
            <person name="Lauterbach L."/>
            <person name="Steele A.D."/>
            <person name="Gui C."/>
            <person name="Meng S."/>
            <person name="Li G."/>
            <person name="Viehrig K."/>
            <person name="Ye F."/>
            <person name="Su P."/>
            <person name="Kiefer A.F."/>
            <person name="Nichols A."/>
            <person name="Cepeda A.J."/>
            <person name="Yan W."/>
            <person name="Fan B."/>
            <person name="Jiang Y."/>
            <person name="Adhikari A."/>
            <person name="Zheng C.-J."/>
            <person name="Schuster L."/>
            <person name="Cowan T.M."/>
            <person name="Smanski M.J."/>
            <person name="Chevrette M.G."/>
            <person name="De Carvalho L.P.S."/>
            <person name="Shen B."/>
        </authorList>
    </citation>
    <scope>NUCLEOTIDE SEQUENCE [LARGE SCALE GENOMIC DNA]</scope>
    <source>
        <strain evidence="3 4">NPDC002593</strain>
    </source>
</reference>
<evidence type="ECO:0000256" key="1">
    <source>
        <dbReference type="ARBA" id="ARBA00007637"/>
    </source>
</evidence>
<dbReference type="InterPro" id="IPR001509">
    <property type="entry name" value="Epimerase_deHydtase"/>
</dbReference>
<dbReference type="SUPFAM" id="SSF51735">
    <property type="entry name" value="NAD(P)-binding Rossmann-fold domains"/>
    <property type="match status" value="1"/>
</dbReference>
<dbReference type="Gene3D" id="3.40.50.720">
    <property type="entry name" value="NAD(P)-binding Rossmann-like Domain"/>
    <property type="match status" value="1"/>
</dbReference>
<sequence>MTTIVLGGTGFIGLHTSEEILDRGERVVLTTHRRNHETPTLRAAIERGDAVVEPLDLRDREQVFALVEKYRPDRILDISGYPPKELSPAEEISTRVANYVNMFEAARQYEVPRLTLTSSFDVYYGLGASLMPFRENQLVPLQEDDDNYMVQSWAKKTLEVVASMYRRQTGLEIITVRPSGAFGPMYRTFLNVPSRLARAAARGEVPDFSDRVDGVPLAEFGYDQLYVKDVGRAIATVHLEAKPRHKIYNIGAGEVLTNARILAAAQKAVPDFHCELAELADGAEMPLSMVVDTTRLREEFSFSPRYSVDDAIAEYIDWLRVQPI</sequence>
<proteinExistence type="inferred from homology"/>
<comment type="caution">
    <text evidence="3">The sequence shown here is derived from an EMBL/GenBank/DDBJ whole genome shotgun (WGS) entry which is preliminary data.</text>
</comment>
<feature type="domain" description="NAD-dependent epimerase/dehydratase" evidence="2">
    <location>
        <begin position="4"/>
        <end position="251"/>
    </location>
</feature>
<keyword evidence="4" id="KW-1185">Reference proteome</keyword>
<evidence type="ECO:0000259" key="2">
    <source>
        <dbReference type="Pfam" id="PF01370"/>
    </source>
</evidence>
<name>A0ABW6SEK2_9NOCA</name>
<evidence type="ECO:0000313" key="3">
    <source>
        <dbReference type="EMBL" id="MFF3573815.1"/>
    </source>
</evidence>
<gene>
    <name evidence="3" type="ORF">ACFYXQ_39270</name>
</gene>